<protein>
    <submittedName>
        <fullName evidence="6">P-loop containing nucleoside triphosphate hydrolase protein</fullName>
    </submittedName>
</protein>
<evidence type="ECO:0000313" key="6">
    <source>
        <dbReference type="EMBL" id="KAG5184772.1"/>
    </source>
</evidence>
<evidence type="ECO:0000256" key="2">
    <source>
        <dbReference type="ARBA" id="ARBA00022801"/>
    </source>
</evidence>
<dbReference type="OrthoDB" id="64767at2759"/>
<name>A0A835YZN6_9STRA</name>
<dbReference type="AlphaFoldDB" id="A0A835YZN6"/>
<dbReference type="PANTHER" id="PTHR12131:SF1">
    <property type="entry name" value="ATP-DEPENDENT RNA HELICASE SUPV3L1, MITOCHONDRIAL-RELATED"/>
    <property type="match status" value="1"/>
</dbReference>
<dbReference type="PANTHER" id="PTHR12131">
    <property type="entry name" value="ATP-DEPENDENT RNA AND DNA HELICASE"/>
    <property type="match status" value="1"/>
</dbReference>
<proteinExistence type="predicted"/>
<keyword evidence="4" id="KW-0067">ATP-binding</keyword>
<dbReference type="GO" id="GO:0016787">
    <property type="term" value="F:hydrolase activity"/>
    <property type="evidence" value="ECO:0007669"/>
    <property type="project" value="UniProtKB-KW"/>
</dbReference>
<evidence type="ECO:0000256" key="4">
    <source>
        <dbReference type="ARBA" id="ARBA00022840"/>
    </source>
</evidence>
<evidence type="ECO:0000259" key="5">
    <source>
        <dbReference type="PROSITE" id="PS51192"/>
    </source>
</evidence>
<dbReference type="GO" id="GO:0055087">
    <property type="term" value="C:Ski complex"/>
    <property type="evidence" value="ECO:0007669"/>
    <property type="project" value="TreeGrafter"/>
</dbReference>
<dbReference type="SUPFAM" id="SSF52540">
    <property type="entry name" value="P-loop containing nucleoside triphosphate hydrolases"/>
    <property type="match status" value="1"/>
</dbReference>
<organism evidence="6 7">
    <name type="scientific">Tribonema minus</name>
    <dbReference type="NCBI Taxonomy" id="303371"/>
    <lineage>
        <taxon>Eukaryota</taxon>
        <taxon>Sar</taxon>
        <taxon>Stramenopiles</taxon>
        <taxon>Ochrophyta</taxon>
        <taxon>PX clade</taxon>
        <taxon>Xanthophyceae</taxon>
        <taxon>Tribonematales</taxon>
        <taxon>Tribonemataceae</taxon>
        <taxon>Tribonema</taxon>
    </lineage>
</organism>
<feature type="domain" description="Helicase ATP-binding" evidence="5">
    <location>
        <begin position="50"/>
        <end position="207"/>
    </location>
</feature>
<dbReference type="SMART" id="SM00487">
    <property type="entry name" value="DEXDc"/>
    <property type="match status" value="1"/>
</dbReference>
<dbReference type="InterPro" id="IPR014001">
    <property type="entry name" value="Helicase_ATP-bd"/>
</dbReference>
<dbReference type="EMBL" id="JAFCMP010000152">
    <property type="protein sequence ID" value="KAG5184772.1"/>
    <property type="molecule type" value="Genomic_DNA"/>
</dbReference>
<comment type="caution">
    <text evidence="6">The sequence shown here is derived from an EMBL/GenBank/DDBJ whole genome shotgun (WGS) entry which is preliminary data.</text>
</comment>
<evidence type="ECO:0000313" key="7">
    <source>
        <dbReference type="Proteomes" id="UP000664859"/>
    </source>
</evidence>
<dbReference type="InterPro" id="IPR050699">
    <property type="entry name" value="RNA-DNA_Helicase"/>
</dbReference>
<keyword evidence="3" id="KW-0347">Helicase</keyword>
<gene>
    <name evidence="6" type="ORF">JKP88DRAFT_314006</name>
</gene>
<dbReference type="FunFam" id="3.40.50.300:FF:000354">
    <property type="entry name" value="ATP-dependent RNA helicase SKI2"/>
    <property type="match status" value="1"/>
</dbReference>
<evidence type="ECO:0000256" key="3">
    <source>
        <dbReference type="ARBA" id="ARBA00022806"/>
    </source>
</evidence>
<reference evidence="6" key="1">
    <citation type="submission" date="2021-02" db="EMBL/GenBank/DDBJ databases">
        <title>First Annotated Genome of the Yellow-green Alga Tribonema minus.</title>
        <authorList>
            <person name="Mahan K.M."/>
        </authorList>
    </citation>
    <scope>NUCLEOTIDE SEQUENCE</scope>
    <source>
        <strain evidence="6">UTEX B ZZ1240</strain>
    </source>
</reference>
<dbReference type="GO" id="GO:0003676">
    <property type="term" value="F:nucleic acid binding"/>
    <property type="evidence" value="ECO:0007669"/>
    <property type="project" value="InterPro"/>
</dbReference>
<dbReference type="PROSITE" id="PS51192">
    <property type="entry name" value="HELICASE_ATP_BIND_1"/>
    <property type="match status" value="1"/>
</dbReference>
<dbReference type="Proteomes" id="UP000664859">
    <property type="component" value="Unassembled WGS sequence"/>
</dbReference>
<dbReference type="InterPro" id="IPR027417">
    <property type="entry name" value="P-loop_NTPase"/>
</dbReference>
<evidence type="ECO:0000256" key="1">
    <source>
        <dbReference type="ARBA" id="ARBA00022741"/>
    </source>
</evidence>
<dbReference type="GO" id="GO:0004386">
    <property type="term" value="F:helicase activity"/>
    <property type="evidence" value="ECO:0007669"/>
    <property type="project" value="UniProtKB-KW"/>
</dbReference>
<dbReference type="Gene3D" id="3.40.50.300">
    <property type="entry name" value="P-loop containing nucleotide triphosphate hydrolases"/>
    <property type="match status" value="1"/>
</dbReference>
<keyword evidence="1" id="KW-0547">Nucleotide-binding</keyword>
<dbReference type="Pfam" id="PF00270">
    <property type="entry name" value="DEAD"/>
    <property type="match status" value="1"/>
</dbReference>
<accession>A0A835YZN6</accession>
<keyword evidence="7" id="KW-1185">Reference proteome</keyword>
<dbReference type="GO" id="GO:0070478">
    <property type="term" value="P:nuclear-transcribed mRNA catabolic process, 3'-5' exonucleolytic nonsense-mediated decay"/>
    <property type="evidence" value="ECO:0007669"/>
    <property type="project" value="TreeGrafter"/>
</dbReference>
<dbReference type="GO" id="GO:0005524">
    <property type="term" value="F:ATP binding"/>
    <property type="evidence" value="ECO:0007669"/>
    <property type="project" value="UniProtKB-KW"/>
</dbReference>
<sequence length="235" mass="26452">MAHLLGAGRAEARESWAVTASLDVSDFRSLVPNPAIEYPFELDAFQKQAVARLERRECVFVAAHTSAGKTVVAEYAIALAAAHMTRAIYTSPIKALSNQKYRDFKKRFGDDVGLITGDVSINPEASCLIMTTEILRSMLYRGADIVRDIEWVIFDEVHYINDTERGVVWEEVIIMLPEHAGMIFLSATTPNTIEFSDWIGRTKKKPVHVITTDYRPVPLQHFIYAGGEMHKVRHC</sequence>
<dbReference type="InterPro" id="IPR011545">
    <property type="entry name" value="DEAD/DEAH_box_helicase_dom"/>
</dbReference>
<keyword evidence="2 6" id="KW-0378">Hydrolase</keyword>